<evidence type="ECO:0000313" key="9">
    <source>
        <dbReference type="EMBL" id="MFC7302688.1"/>
    </source>
</evidence>
<dbReference type="PRINTS" id="PR00046">
    <property type="entry name" value="SIGMA70FCT"/>
</dbReference>
<dbReference type="Gene3D" id="1.10.601.10">
    <property type="entry name" value="RNA Polymerase Primary Sigma Factor"/>
    <property type="match status" value="2"/>
</dbReference>
<dbReference type="InterPro" id="IPR007624">
    <property type="entry name" value="RNA_pol_sigma70_r3"/>
</dbReference>
<sequence length="518" mass="56566">MSASTSRTLPPEIAESESVMALIERGKAEGQIAGDDVRRAFEADQIPATQWKNVLRSLNQILEEEGVTLMVSAAESPKRPRKSVAAKSPAKRTATKTVAAKTATAKKATATAAPESVTAEAPAEDAMAAPAKKAAAKKTVAKKAAAKKTVAKKTAAKKTAAKKDEELLDGDEPIEETPAAAKPGEEEEETGGEAKGFVLSDDDEDDAPAQQVAVAGATADPVKDYLKQIGKVPLLNAEQEVELAKRIEAGLFAEDKLANADKLAPKLKRELEIIAEDGRRAKNHLLEANLRLVVSLAKRYTGRGMLFLDLIQEGNLGLIRAVEKFDYTKGYKFSTYATWWIRQAITRAMADQARTIRIPVHMVEVINKLARVQRQMLQDLGREPTPEELAKELDMTPEKVIEVQKYGREPISLHTPLGEDGDSEFGDLIEDSEAVVPADAVSFTLLQEQLHSVLDTLSEREAGVVSMRFGLTDGQPKTLDEIGKVYGVTRERIRQIESKTMSKLRHPSRSQVLRDYLD</sequence>
<dbReference type="InterPro" id="IPR007630">
    <property type="entry name" value="RNA_pol_sigma70_r4"/>
</dbReference>
<protein>
    <recommendedName>
        <fullName evidence="5">RNA polymerase sigma factor SigA</fullName>
    </recommendedName>
</protein>
<feature type="compositionally biased region" description="Low complexity" evidence="6">
    <location>
        <begin position="95"/>
        <end position="133"/>
    </location>
</feature>
<dbReference type="PROSITE" id="PS00716">
    <property type="entry name" value="SIGMA70_2"/>
    <property type="match status" value="1"/>
</dbReference>
<dbReference type="HAMAP" id="MF_00963">
    <property type="entry name" value="Sigma70_RpoD_SigA"/>
    <property type="match status" value="1"/>
</dbReference>
<dbReference type="Gene3D" id="1.10.10.10">
    <property type="entry name" value="Winged helix-like DNA-binding domain superfamily/Winged helix DNA-binding domain"/>
    <property type="match status" value="2"/>
</dbReference>
<evidence type="ECO:0000256" key="4">
    <source>
        <dbReference type="ARBA" id="ARBA00023163"/>
    </source>
</evidence>
<evidence type="ECO:0000313" key="10">
    <source>
        <dbReference type="Proteomes" id="UP001596523"/>
    </source>
</evidence>
<keyword evidence="1 5" id="KW-0805">Transcription regulation</keyword>
<feature type="compositionally biased region" description="Basic residues" evidence="6">
    <location>
        <begin position="79"/>
        <end position="94"/>
    </location>
</feature>
<feature type="region of interest" description="Disordered" evidence="6">
    <location>
        <begin position="72"/>
        <end position="134"/>
    </location>
</feature>
<feature type="compositionally biased region" description="Acidic residues" evidence="6">
    <location>
        <begin position="166"/>
        <end position="175"/>
    </location>
</feature>
<dbReference type="InterPro" id="IPR012760">
    <property type="entry name" value="RNA_pol_sigma_RpoD_C"/>
</dbReference>
<feature type="domain" description="RNA polymerase sigma-70" evidence="8">
    <location>
        <begin position="478"/>
        <end position="504"/>
    </location>
</feature>
<dbReference type="SUPFAM" id="SSF88659">
    <property type="entry name" value="Sigma3 and sigma4 domains of RNA polymerase sigma factors"/>
    <property type="match status" value="2"/>
</dbReference>
<dbReference type="InterPro" id="IPR028630">
    <property type="entry name" value="Sigma70_RpoD"/>
</dbReference>
<keyword evidence="5" id="KW-0963">Cytoplasm</keyword>
<feature type="region of interest" description="Disordered" evidence="6">
    <location>
        <begin position="146"/>
        <end position="197"/>
    </location>
</feature>
<keyword evidence="2 5" id="KW-0731">Sigma factor</keyword>
<organism evidence="9 10">
    <name type="scientific">Streptomyces monticola</name>
    <dbReference type="NCBI Taxonomy" id="2666263"/>
    <lineage>
        <taxon>Bacteria</taxon>
        <taxon>Bacillati</taxon>
        <taxon>Actinomycetota</taxon>
        <taxon>Actinomycetes</taxon>
        <taxon>Kitasatosporales</taxon>
        <taxon>Streptomycetaceae</taxon>
        <taxon>Streptomyces</taxon>
    </lineage>
</organism>
<comment type="subunit">
    <text evidence="5">Interacts transiently with the RNA polymerase catalytic core.</text>
</comment>
<comment type="function">
    <text evidence="5">Sigma factors are initiation factors that promote the attachment of RNA polymerase to specific initiation sites and are then released. This sigma factor is the primary sigma factor during exponential growth.</text>
</comment>
<dbReference type="Pfam" id="PF04545">
    <property type="entry name" value="Sigma70_r4"/>
    <property type="match status" value="1"/>
</dbReference>
<dbReference type="Pfam" id="PF04542">
    <property type="entry name" value="Sigma70_r2"/>
    <property type="match status" value="1"/>
</dbReference>
<keyword evidence="10" id="KW-1185">Reference proteome</keyword>
<comment type="subcellular location">
    <subcellularLocation>
        <location evidence="5">Cytoplasm</location>
    </subcellularLocation>
</comment>
<evidence type="ECO:0000259" key="7">
    <source>
        <dbReference type="PROSITE" id="PS00715"/>
    </source>
</evidence>
<feature type="region of interest" description="Sigma-70 factor domain-3" evidence="5">
    <location>
        <begin position="364"/>
        <end position="440"/>
    </location>
</feature>
<feature type="compositionally biased region" description="Basic residues" evidence="6">
    <location>
        <begin position="146"/>
        <end position="160"/>
    </location>
</feature>
<dbReference type="NCBIfam" id="TIGR02937">
    <property type="entry name" value="sigma70-ECF"/>
    <property type="match status" value="1"/>
</dbReference>
<dbReference type="InterPro" id="IPR007627">
    <property type="entry name" value="RNA_pol_sigma70_r2"/>
</dbReference>
<dbReference type="InterPro" id="IPR036388">
    <property type="entry name" value="WH-like_DNA-bd_sf"/>
</dbReference>
<evidence type="ECO:0000256" key="6">
    <source>
        <dbReference type="SAM" id="MobiDB-lite"/>
    </source>
</evidence>
<dbReference type="NCBIfam" id="NF004561">
    <property type="entry name" value="PRK05901.1-3"/>
    <property type="match status" value="1"/>
</dbReference>
<evidence type="ECO:0000256" key="1">
    <source>
        <dbReference type="ARBA" id="ARBA00023015"/>
    </source>
</evidence>
<evidence type="ECO:0000256" key="3">
    <source>
        <dbReference type="ARBA" id="ARBA00023125"/>
    </source>
</evidence>
<comment type="similarity">
    <text evidence="5">Belongs to the sigma-70 factor family. RpoD/SigA subfamily.</text>
</comment>
<name>A0ABW2JAU7_9ACTN</name>
<evidence type="ECO:0000259" key="8">
    <source>
        <dbReference type="PROSITE" id="PS00716"/>
    </source>
</evidence>
<dbReference type="Proteomes" id="UP001596523">
    <property type="component" value="Unassembled WGS sequence"/>
</dbReference>
<dbReference type="InterPro" id="IPR014284">
    <property type="entry name" value="RNA_pol_sigma-70_dom"/>
</dbReference>
<proteinExistence type="inferred from homology"/>
<evidence type="ECO:0000256" key="2">
    <source>
        <dbReference type="ARBA" id="ARBA00023082"/>
    </source>
</evidence>
<gene>
    <name evidence="5" type="primary">sigA</name>
    <name evidence="9" type="ORF">ACFQVC_00475</name>
</gene>
<reference evidence="10" key="1">
    <citation type="journal article" date="2019" name="Int. J. Syst. Evol. Microbiol.">
        <title>The Global Catalogue of Microorganisms (GCM) 10K type strain sequencing project: providing services to taxonomists for standard genome sequencing and annotation.</title>
        <authorList>
            <consortium name="The Broad Institute Genomics Platform"/>
            <consortium name="The Broad Institute Genome Sequencing Center for Infectious Disease"/>
            <person name="Wu L."/>
            <person name="Ma J."/>
        </authorList>
    </citation>
    <scope>NUCLEOTIDE SEQUENCE [LARGE SCALE GENOMIC DNA]</scope>
    <source>
        <strain evidence="10">SYNS20</strain>
    </source>
</reference>
<dbReference type="CDD" id="cd06171">
    <property type="entry name" value="Sigma70_r4"/>
    <property type="match status" value="1"/>
</dbReference>
<dbReference type="PROSITE" id="PS00715">
    <property type="entry name" value="SIGMA70_1"/>
    <property type="match status" value="1"/>
</dbReference>
<comment type="caution">
    <text evidence="9">The sequence shown here is derived from an EMBL/GenBank/DDBJ whole genome shotgun (WGS) entry which is preliminary data.</text>
</comment>
<dbReference type="PANTHER" id="PTHR30603:SF59">
    <property type="entry name" value="RNA POLYMERASE PRINCIPAL SIGMA FACTOR HRDA"/>
    <property type="match status" value="1"/>
</dbReference>
<feature type="region of interest" description="Sigma-70 factor domain-2" evidence="5">
    <location>
        <begin position="285"/>
        <end position="355"/>
    </location>
</feature>
<dbReference type="NCBIfam" id="NF005920">
    <property type="entry name" value="PRK07921.1"/>
    <property type="match status" value="1"/>
</dbReference>
<feature type="DNA-binding region" description="H-T-H motif" evidence="5">
    <location>
        <begin position="479"/>
        <end position="498"/>
    </location>
</feature>
<dbReference type="InterPro" id="IPR050239">
    <property type="entry name" value="Sigma-70_RNA_pol_init_factors"/>
</dbReference>
<feature type="region of interest" description="Sigma-70 factor domain-4" evidence="5">
    <location>
        <begin position="453"/>
        <end position="506"/>
    </location>
</feature>
<dbReference type="EMBL" id="JBHTCF010000001">
    <property type="protein sequence ID" value="MFC7302688.1"/>
    <property type="molecule type" value="Genomic_DNA"/>
</dbReference>
<dbReference type="Pfam" id="PF00140">
    <property type="entry name" value="Sigma70_r1_2"/>
    <property type="match status" value="1"/>
</dbReference>
<keyword evidence="3 5" id="KW-0238">DNA-binding</keyword>
<dbReference type="InterPro" id="IPR013324">
    <property type="entry name" value="RNA_pol_sigma_r3/r4-like"/>
</dbReference>
<feature type="domain" description="RNA polymerase sigma-70" evidence="7">
    <location>
        <begin position="309"/>
        <end position="322"/>
    </location>
</feature>
<dbReference type="PANTHER" id="PTHR30603">
    <property type="entry name" value="RNA POLYMERASE SIGMA FACTOR RPO"/>
    <property type="match status" value="1"/>
</dbReference>
<dbReference type="InterPro" id="IPR013325">
    <property type="entry name" value="RNA_pol_sigma_r2"/>
</dbReference>
<dbReference type="InterPro" id="IPR009042">
    <property type="entry name" value="RNA_pol_sigma70_r1_2"/>
</dbReference>
<dbReference type="SUPFAM" id="SSF88946">
    <property type="entry name" value="Sigma2 domain of RNA polymerase sigma factors"/>
    <property type="match status" value="1"/>
</dbReference>
<keyword evidence="4 5" id="KW-0804">Transcription</keyword>
<dbReference type="RefSeq" id="WP_381825159.1">
    <property type="nucleotide sequence ID" value="NZ_JBHTCF010000001.1"/>
</dbReference>
<dbReference type="Pfam" id="PF04539">
    <property type="entry name" value="Sigma70_r3"/>
    <property type="match status" value="1"/>
</dbReference>
<evidence type="ECO:0000256" key="5">
    <source>
        <dbReference type="HAMAP-Rule" id="MF_00963"/>
    </source>
</evidence>
<dbReference type="InterPro" id="IPR000943">
    <property type="entry name" value="RNA_pol_sigma70"/>
</dbReference>
<feature type="short sequence motif" description="Interaction with polymerase core subunit RpoC" evidence="5">
    <location>
        <begin position="309"/>
        <end position="312"/>
    </location>
</feature>
<dbReference type="NCBIfam" id="TIGR02393">
    <property type="entry name" value="RpoD_Cterm"/>
    <property type="match status" value="1"/>
</dbReference>
<accession>A0ABW2JAU7</accession>